<dbReference type="AlphaFoldDB" id="A0A2W2AGH3"/>
<evidence type="ECO:0000256" key="1">
    <source>
        <dbReference type="ARBA" id="ARBA00004141"/>
    </source>
</evidence>
<feature type="transmembrane region" description="Helical" evidence="5">
    <location>
        <begin position="485"/>
        <end position="506"/>
    </location>
</feature>
<evidence type="ECO:0000313" key="6">
    <source>
        <dbReference type="EMBL" id="PZF74585.1"/>
    </source>
</evidence>
<evidence type="ECO:0000256" key="3">
    <source>
        <dbReference type="ARBA" id="ARBA00022989"/>
    </source>
</evidence>
<keyword evidence="7" id="KW-1185">Reference proteome</keyword>
<evidence type="ECO:0000256" key="5">
    <source>
        <dbReference type="SAM" id="Phobius"/>
    </source>
</evidence>
<dbReference type="PIRSF" id="PIRSF015380">
    <property type="entry name" value="Site-sp_rcmb"/>
    <property type="match status" value="1"/>
</dbReference>
<dbReference type="Proteomes" id="UP000248745">
    <property type="component" value="Unassembled WGS sequence"/>
</dbReference>
<accession>A0A2W2AGH3</accession>
<comment type="caution">
    <text evidence="6">The sequence shown here is derived from an EMBL/GenBank/DDBJ whole genome shotgun (WGS) entry which is preliminary data.</text>
</comment>
<evidence type="ECO:0000313" key="7">
    <source>
        <dbReference type="Proteomes" id="UP000248745"/>
    </source>
</evidence>
<feature type="transmembrane region" description="Helical" evidence="5">
    <location>
        <begin position="545"/>
        <end position="565"/>
    </location>
</feature>
<dbReference type="GO" id="GO:0016020">
    <property type="term" value="C:membrane"/>
    <property type="evidence" value="ECO:0007669"/>
    <property type="project" value="UniProtKB-SubCell"/>
</dbReference>
<evidence type="ECO:0000256" key="4">
    <source>
        <dbReference type="ARBA" id="ARBA00023136"/>
    </source>
</evidence>
<feature type="transmembrane region" description="Helical" evidence="5">
    <location>
        <begin position="372"/>
        <end position="391"/>
    </location>
</feature>
<dbReference type="InterPro" id="IPR011385">
    <property type="entry name" value="Site-sp_rcmbase"/>
</dbReference>
<proteinExistence type="predicted"/>
<organism evidence="6 7">
    <name type="scientific">Taibaiella soli</name>
    <dbReference type="NCBI Taxonomy" id="1649169"/>
    <lineage>
        <taxon>Bacteria</taxon>
        <taxon>Pseudomonadati</taxon>
        <taxon>Bacteroidota</taxon>
        <taxon>Chitinophagia</taxon>
        <taxon>Chitinophagales</taxon>
        <taxon>Chitinophagaceae</taxon>
        <taxon>Taibaiella</taxon>
    </lineage>
</organism>
<feature type="transmembrane region" description="Helical" evidence="5">
    <location>
        <begin position="600"/>
        <end position="627"/>
    </location>
</feature>
<dbReference type="EMBL" id="QKTW01000003">
    <property type="protein sequence ID" value="PZF74585.1"/>
    <property type="molecule type" value="Genomic_DNA"/>
</dbReference>
<comment type="subcellular location">
    <subcellularLocation>
        <location evidence="1">Membrane</location>
        <topology evidence="1">Multi-pass membrane protein</topology>
    </subcellularLocation>
</comment>
<name>A0A2W2AGH3_9BACT</name>
<feature type="transmembrane region" description="Helical" evidence="5">
    <location>
        <begin position="439"/>
        <end position="457"/>
    </location>
</feature>
<keyword evidence="2 5" id="KW-0812">Transmembrane</keyword>
<sequence>MPMVTTVDNTKIGIVLQEIQTNTDSNRHNELFRNLVQSLRQRGLPGVTDGVNYIADRLENESHLREAFSKMLNTLLNQRDCHTLFTQSGIPTGSGFSAQFFRQLKHRILPPLADKRSLNYLLQKAFYKKNDYRWVQQVPDEVWMRLFNNIQIEVYAPNTPLRTYLNNALTILSYRVSSLGMEDDINKRFLSDQNLQSPFLEQNNLTLQFTQLDNSATEAYRIMLSDNIINKLNECEAVLKEIKANSHRFGTSLEQTYLLGRTRQQVQRMRYIVYLLSSHDDHQEELKTTVQFFKEIIEAENRRHNIFDLLQQNIGMLAYQIAEHKGNTGEHYITITRREYVTFFNTAMGGGAIISVIAMFKTLLHHVPFAPFWEYFMYGLNYAIGFVLLQVTHTTLATKQPAMTASTLASYLDERKYKNPLENVAQSFVLAWRSQTASFVGNLIIVFPLSYLLAFGWHHLSGHKLVAGQAAWDYLNNQNPTKSLAWLYACFTGVFLFLSGLVMGYVDNKVRFSNIAARVREQPLLTRVLSGPTRNKLASYIDHNLGGWAGNIFLGFALGFAPVIGKIFGIPFDIRHITISTAQFAMGLYGLDNQLPLRELITVIIGVLGIGFCNFMTSFGLAFWVALRSRGLYLRHYTRLIPLVLRHFIMRPWDFFMPPKKTKS</sequence>
<reference evidence="6 7" key="1">
    <citation type="submission" date="2018-06" db="EMBL/GenBank/DDBJ databases">
        <title>Mucibacter soli gen. nov., sp. nov., a new member of the family Chitinophagaceae producing mucin.</title>
        <authorList>
            <person name="Kim M.-K."/>
            <person name="Park S."/>
            <person name="Kim T.-S."/>
            <person name="Joung Y."/>
            <person name="Han J.-H."/>
            <person name="Kim S.B."/>
        </authorList>
    </citation>
    <scope>NUCLEOTIDE SEQUENCE [LARGE SCALE GENOMIC DNA]</scope>
    <source>
        <strain evidence="6 7">R1-15</strain>
    </source>
</reference>
<feature type="transmembrane region" description="Helical" evidence="5">
    <location>
        <begin position="340"/>
        <end position="360"/>
    </location>
</feature>
<keyword evidence="4 5" id="KW-0472">Membrane</keyword>
<keyword evidence="3 5" id="KW-1133">Transmembrane helix</keyword>
<dbReference type="OrthoDB" id="5688397at2"/>
<dbReference type="Gene3D" id="1.20.1080.10">
    <property type="entry name" value="Glycerol uptake facilitator protein"/>
    <property type="match status" value="1"/>
</dbReference>
<gene>
    <name evidence="6" type="ORF">DN068_03135</name>
</gene>
<dbReference type="Pfam" id="PF10136">
    <property type="entry name" value="SpecificRecomb"/>
    <property type="match status" value="1"/>
</dbReference>
<evidence type="ECO:0000256" key="2">
    <source>
        <dbReference type="ARBA" id="ARBA00022692"/>
    </source>
</evidence>
<dbReference type="InterPro" id="IPR023271">
    <property type="entry name" value="Aquaporin-like"/>
</dbReference>
<evidence type="ECO:0008006" key="8">
    <source>
        <dbReference type="Google" id="ProtNLM"/>
    </source>
</evidence>
<protein>
    <recommendedName>
        <fullName evidence="8">Recombinase</fullName>
    </recommendedName>
</protein>